<dbReference type="SUPFAM" id="SSF109640">
    <property type="entry name" value="KRAB domain (Kruppel-associated box)"/>
    <property type="match status" value="2"/>
</dbReference>
<evidence type="ECO:0000313" key="3">
    <source>
        <dbReference type="EMBL" id="KAG9466072.1"/>
    </source>
</evidence>
<protein>
    <recommendedName>
        <fullName evidence="2">KRAB domain-containing protein</fullName>
    </recommendedName>
</protein>
<dbReference type="EMBL" id="WNTK01002391">
    <property type="protein sequence ID" value="KAG9466072.1"/>
    <property type="molecule type" value="Genomic_DNA"/>
</dbReference>
<sequence length="327" mass="36987">MVLLINDPPRMEDRSHKASRILELTLEIISLITGEDYTVVKKLSGECVAPRVSGGRSRTPSPITEPPPHSLILEQKLLELTTRMTELLTGEVPIRCQDVTVYFSMEEWEYVEGHKDLYKDIMMEDHQPLTSPDGCSQRNPPERCPSPPYSQDPPDHQTMVLLINDPPRMEKDRSHKASRILELTLEIISLITGEDYTAVKKSSGQCVGPHVSGGWSRTPSPITKPPPHSLIHEQKLLELTTRMTELLTGEVPIRCQDITVYFSMEEWEYVEGHRDLYKDAMMEDHRPLTSPDGCSQRNPPERCPSPPYSQDPPDHQVDGAEIPADPL</sequence>
<evidence type="ECO:0000259" key="2">
    <source>
        <dbReference type="PROSITE" id="PS50805"/>
    </source>
</evidence>
<evidence type="ECO:0000313" key="4">
    <source>
        <dbReference type="Proteomes" id="UP000770717"/>
    </source>
</evidence>
<organism evidence="3 4">
    <name type="scientific">Eleutherodactylus coqui</name>
    <name type="common">Puerto Rican coqui</name>
    <dbReference type="NCBI Taxonomy" id="57060"/>
    <lineage>
        <taxon>Eukaryota</taxon>
        <taxon>Metazoa</taxon>
        <taxon>Chordata</taxon>
        <taxon>Craniata</taxon>
        <taxon>Vertebrata</taxon>
        <taxon>Euteleostomi</taxon>
        <taxon>Amphibia</taxon>
        <taxon>Batrachia</taxon>
        <taxon>Anura</taxon>
        <taxon>Neobatrachia</taxon>
        <taxon>Hyloidea</taxon>
        <taxon>Eleutherodactylidae</taxon>
        <taxon>Eleutherodactylinae</taxon>
        <taxon>Eleutherodactylus</taxon>
        <taxon>Eleutherodactylus</taxon>
    </lineage>
</organism>
<comment type="caution">
    <text evidence="3">The sequence shown here is derived from an EMBL/GenBank/DDBJ whole genome shotgun (WGS) entry which is preliminary data.</text>
</comment>
<gene>
    <name evidence="3" type="ORF">GDO78_017253</name>
</gene>
<evidence type="ECO:0000256" key="1">
    <source>
        <dbReference type="SAM" id="MobiDB-lite"/>
    </source>
</evidence>
<dbReference type="PANTHER" id="PTHR23232:SF133">
    <property type="entry name" value="RIKEN CDNA 1700020N01 GENE"/>
    <property type="match status" value="1"/>
</dbReference>
<feature type="compositionally biased region" description="Polar residues" evidence="1">
    <location>
        <begin position="128"/>
        <end position="139"/>
    </location>
</feature>
<feature type="domain" description="KRAB" evidence="2">
    <location>
        <begin position="94"/>
        <end position="166"/>
    </location>
</feature>
<dbReference type="Proteomes" id="UP000770717">
    <property type="component" value="Unassembled WGS sequence"/>
</dbReference>
<keyword evidence="4" id="KW-1185">Reference proteome</keyword>
<dbReference type="Gene3D" id="6.10.140.140">
    <property type="match status" value="2"/>
</dbReference>
<reference evidence="3" key="1">
    <citation type="thesis" date="2020" institute="ProQuest LLC" country="789 East Eisenhower Parkway, Ann Arbor, MI, USA">
        <title>Comparative Genomics and Chromosome Evolution.</title>
        <authorList>
            <person name="Mudd A.B."/>
        </authorList>
    </citation>
    <scope>NUCLEOTIDE SEQUENCE</scope>
    <source>
        <strain evidence="3">HN-11 Male</strain>
        <tissue evidence="3">Kidney and liver</tissue>
    </source>
</reference>
<dbReference type="AlphaFoldDB" id="A0A8J6C7Z6"/>
<feature type="compositionally biased region" description="Pro residues" evidence="1">
    <location>
        <begin position="301"/>
        <end position="310"/>
    </location>
</feature>
<proteinExistence type="predicted"/>
<feature type="compositionally biased region" description="Pro residues" evidence="1">
    <location>
        <begin position="142"/>
        <end position="151"/>
    </location>
</feature>
<dbReference type="InterPro" id="IPR001909">
    <property type="entry name" value="KRAB"/>
</dbReference>
<feature type="domain" description="KRAB" evidence="2">
    <location>
        <begin position="253"/>
        <end position="325"/>
    </location>
</feature>
<feature type="region of interest" description="Disordered" evidence="1">
    <location>
        <begin position="126"/>
        <end position="154"/>
    </location>
</feature>
<dbReference type="InterPro" id="IPR050169">
    <property type="entry name" value="Krueppel_C2H2_ZnF"/>
</dbReference>
<accession>A0A8J6C7Z6</accession>
<name>A0A8J6C7Z6_ELECQ</name>
<dbReference type="GO" id="GO:0006355">
    <property type="term" value="P:regulation of DNA-templated transcription"/>
    <property type="evidence" value="ECO:0007669"/>
    <property type="project" value="InterPro"/>
</dbReference>
<feature type="region of interest" description="Disordered" evidence="1">
    <location>
        <begin position="284"/>
        <end position="327"/>
    </location>
</feature>
<dbReference type="PROSITE" id="PS50805">
    <property type="entry name" value="KRAB"/>
    <property type="match status" value="2"/>
</dbReference>
<dbReference type="CDD" id="cd07765">
    <property type="entry name" value="KRAB_A-box"/>
    <property type="match status" value="2"/>
</dbReference>
<dbReference type="Pfam" id="PF01352">
    <property type="entry name" value="KRAB"/>
    <property type="match status" value="2"/>
</dbReference>
<dbReference type="InterPro" id="IPR036051">
    <property type="entry name" value="KRAB_dom_sf"/>
</dbReference>
<dbReference type="PANTHER" id="PTHR23232">
    <property type="entry name" value="KRAB DOMAIN C2H2 ZINC FINGER"/>
    <property type="match status" value="1"/>
</dbReference>